<feature type="region of interest" description="Disordered" evidence="1">
    <location>
        <begin position="66"/>
        <end position="85"/>
    </location>
</feature>
<reference evidence="2" key="1">
    <citation type="submission" date="2022-07" db="EMBL/GenBank/DDBJ databases">
        <title>Draft genome sequence of Zalerion maritima ATCC 34329, a (micro)plastics degrading marine fungus.</title>
        <authorList>
            <person name="Paco A."/>
            <person name="Goncalves M.F.M."/>
            <person name="Rocha-Santos T.A.P."/>
            <person name="Alves A."/>
        </authorList>
    </citation>
    <scope>NUCLEOTIDE SEQUENCE</scope>
    <source>
        <strain evidence="2">ATCC 34329</strain>
    </source>
</reference>
<dbReference type="Proteomes" id="UP001201980">
    <property type="component" value="Unassembled WGS sequence"/>
</dbReference>
<evidence type="ECO:0000313" key="3">
    <source>
        <dbReference type="Proteomes" id="UP001201980"/>
    </source>
</evidence>
<evidence type="ECO:0000313" key="2">
    <source>
        <dbReference type="EMBL" id="KAJ2900163.1"/>
    </source>
</evidence>
<feature type="compositionally biased region" description="Polar residues" evidence="1">
    <location>
        <begin position="104"/>
        <end position="114"/>
    </location>
</feature>
<dbReference type="EMBL" id="JAKWBI020000178">
    <property type="protein sequence ID" value="KAJ2900163.1"/>
    <property type="molecule type" value="Genomic_DNA"/>
</dbReference>
<gene>
    <name evidence="2" type="ORF">MKZ38_002577</name>
</gene>
<name>A0AAD5RNT7_9PEZI</name>
<keyword evidence="3" id="KW-1185">Reference proteome</keyword>
<sequence>MGIRPALPPGIASLGAILTESRKVLRSNVFPHAATGTAFQANAFKRSPVFSCHFNRQSLDLRQQCISSRTSRQSPPPSSRPPVYLDGKRHEVLIWEELQAGIDSSSGMRNTSPSKRAHSGQRPAHATTHFPIPASDRKMGRWVIQQREKERDGWMPQQSRSGGARAGVQTGRESADTPPPNGESVVVFMDPFLDAPSQFSSPACKPYNAGLAEALQSSVIGGCGCCSKRAALSVLQ</sequence>
<proteinExistence type="predicted"/>
<organism evidence="2 3">
    <name type="scientific">Zalerion maritima</name>
    <dbReference type="NCBI Taxonomy" id="339359"/>
    <lineage>
        <taxon>Eukaryota</taxon>
        <taxon>Fungi</taxon>
        <taxon>Dikarya</taxon>
        <taxon>Ascomycota</taxon>
        <taxon>Pezizomycotina</taxon>
        <taxon>Sordariomycetes</taxon>
        <taxon>Lulworthiomycetidae</taxon>
        <taxon>Lulworthiales</taxon>
        <taxon>Lulworthiaceae</taxon>
        <taxon>Zalerion</taxon>
    </lineage>
</organism>
<evidence type="ECO:0000256" key="1">
    <source>
        <dbReference type="SAM" id="MobiDB-lite"/>
    </source>
</evidence>
<feature type="region of interest" description="Disordered" evidence="1">
    <location>
        <begin position="104"/>
        <end position="182"/>
    </location>
</feature>
<protein>
    <submittedName>
        <fullName evidence="2">Uncharacterized protein</fullName>
    </submittedName>
</protein>
<comment type="caution">
    <text evidence="2">The sequence shown here is derived from an EMBL/GenBank/DDBJ whole genome shotgun (WGS) entry which is preliminary data.</text>
</comment>
<dbReference type="AlphaFoldDB" id="A0AAD5RNT7"/>
<accession>A0AAD5RNT7</accession>